<dbReference type="PANTHER" id="PTHR15681">
    <property type="entry name" value="MAD2L1-BINDING PROTEIN"/>
    <property type="match status" value="1"/>
</dbReference>
<dbReference type="OMA" id="VLFMHQQ"/>
<dbReference type="GO" id="GO:0007096">
    <property type="term" value="P:regulation of exit from mitosis"/>
    <property type="evidence" value="ECO:0007669"/>
    <property type="project" value="InterPro"/>
</dbReference>
<dbReference type="Gene3D" id="3.30.900.20">
    <property type="match status" value="2"/>
</dbReference>
<organism evidence="1 2">
    <name type="scientific">Cynara cardunculus var. scolymus</name>
    <name type="common">Globe artichoke</name>
    <name type="synonym">Cynara scolymus</name>
    <dbReference type="NCBI Taxonomy" id="59895"/>
    <lineage>
        <taxon>Eukaryota</taxon>
        <taxon>Viridiplantae</taxon>
        <taxon>Streptophyta</taxon>
        <taxon>Embryophyta</taxon>
        <taxon>Tracheophyta</taxon>
        <taxon>Spermatophyta</taxon>
        <taxon>Magnoliopsida</taxon>
        <taxon>eudicotyledons</taxon>
        <taxon>Gunneridae</taxon>
        <taxon>Pentapetalae</taxon>
        <taxon>asterids</taxon>
        <taxon>campanulids</taxon>
        <taxon>Asterales</taxon>
        <taxon>Asteraceae</taxon>
        <taxon>Carduoideae</taxon>
        <taxon>Cardueae</taxon>
        <taxon>Carduinae</taxon>
        <taxon>Cynara</taxon>
    </lineage>
</organism>
<dbReference type="InterPro" id="IPR053729">
    <property type="entry name" value="MAD2L1BP_domain_sf"/>
</dbReference>
<sequence>MPNDRELVEQEGRSEMEFTDLQISADSIDVSVMFHVVMEILGFVLFMHQQIPAVLQDEAVLAQTEMKASQRRVQNGRKREVKHGIKRFEKLMKTVASIQTALQLVFSEMPHIETVILVFGGSPVRPRHVYELCFSHGSDVLSEARPSKLFLLVKASCSFNMPLHFLPKRDFRYNKKTMPTRLRIKCRNQDREIHALNHDAQPADSDSMSNDFIWFQCRHVIKGLPLKTSPDE</sequence>
<reference evidence="1 2" key="1">
    <citation type="journal article" date="2016" name="Sci. Rep.">
        <title>The genome sequence of the outbreeding globe artichoke constructed de novo incorporating a phase-aware low-pass sequencing strategy of F1 progeny.</title>
        <authorList>
            <person name="Scaglione D."/>
            <person name="Reyes-Chin-Wo S."/>
            <person name="Acquadro A."/>
            <person name="Froenicke L."/>
            <person name="Portis E."/>
            <person name="Beitel C."/>
            <person name="Tirone M."/>
            <person name="Mauro R."/>
            <person name="Lo Monaco A."/>
            <person name="Mauromicale G."/>
            <person name="Faccioli P."/>
            <person name="Cattivelli L."/>
            <person name="Rieseberg L."/>
            <person name="Michelmore R."/>
            <person name="Lanteri S."/>
        </authorList>
    </citation>
    <scope>NUCLEOTIDE SEQUENCE [LARGE SCALE GENOMIC DNA]</scope>
    <source>
        <strain evidence="1">2C</strain>
    </source>
</reference>
<evidence type="ECO:0000313" key="1">
    <source>
        <dbReference type="EMBL" id="KVH94389.1"/>
    </source>
</evidence>
<dbReference type="GO" id="GO:0051026">
    <property type="term" value="P:chiasma assembly"/>
    <property type="evidence" value="ECO:0007669"/>
    <property type="project" value="EnsemblPlants"/>
</dbReference>
<dbReference type="Gramene" id="KVH94389">
    <property type="protein sequence ID" value="KVH94389"/>
    <property type="gene ID" value="Ccrd_003540"/>
</dbReference>
<dbReference type="AlphaFoldDB" id="A0A118JWC9"/>
<keyword evidence="2" id="KW-1185">Reference proteome</keyword>
<dbReference type="InterPro" id="IPR009511">
    <property type="entry name" value="MAD1/Cdc20-bound-Mad2-bd"/>
</dbReference>
<proteinExistence type="predicted"/>
<dbReference type="Proteomes" id="UP000243975">
    <property type="component" value="Unassembled WGS sequence"/>
</dbReference>
<protein>
    <submittedName>
        <fullName evidence="1">Uncharacterized protein</fullName>
    </submittedName>
</protein>
<comment type="caution">
    <text evidence="1">The sequence shown here is derived from an EMBL/GenBank/DDBJ whole genome shotgun (WGS) entry which is preliminary data.</text>
</comment>
<dbReference type="STRING" id="59895.A0A118JWC9"/>
<dbReference type="GO" id="GO:0005737">
    <property type="term" value="C:cytoplasm"/>
    <property type="evidence" value="ECO:0007669"/>
    <property type="project" value="EnsemblPlants"/>
</dbReference>
<accession>A0A118JWC9</accession>
<dbReference type="GO" id="GO:0005634">
    <property type="term" value="C:nucleus"/>
    <property type="evidence" value="ECO:0007669"/>
    <property type="project" value="EnsemblPlants"/>
</dbReference>
<name>A0A118JWC9_CYNCS</name>
<dbReference type="EMBL" id="LEKV01004554">
    <property type="protein sequence ID" value="KVH94389.1"/>
    <property type="molecule type" value="Genomic_DNA"/>
</dbReference>
<evidence type="ECO:0000313" key="2">
    <source>
        <dbReference type="Proteomes" id="UP000243975"/>
    </source>
</evidence>
<dbReference type="PANTHER" id="PTHR15681:SF1">
    <property type="entry name" value="MAD2L1-BINDING PROTEIN"/>
    <property type="match status" value="1"/>
</dbReference>
<gene>
    <name evidence="1" type="ORF">Ccrd_003540</name>
</gene>